<dbReference type="InterPro" id="IPR006741">
    <property type="entry name" value="AgrB"/>
</dbReference>
<gene>
    <name evidence="9" type="primary">agrB</name>
    <name evidence="9" type="ORF">comes_17610</name>
</gene>
<evidence type="ECO:0000256" key="6">
    <source>
        <dbReference type="ARBA" id="ARBA00022989"/>
    </source>
</evidence>
<accession>A0AA37QKE4</accession>
<keyword evidence="4 8" id="KW-0812">Transmembrane</keyword>
<keyword evidence="5" id="KW-0378">Hydrolase</keyword>
<proteinExistence type="predicted"/>
<dbReference type="AlphaFoldDB" id="A0AA37QKE4"/>
<keyword evidence="2" id="KW-0673">Quorum sensing</keyword>
<evidence type="ECO:0000256" key="2">
    <source>
        <dbReference type="ARBA" id="ARBA00022654"/>
    </source>
</evidence>
<dbReference type="Pfam" id="PF04647">
    <property type="entry name" value="AgrB"/>
    <property type="match status" value="1"/>
</dbReference>
<dbReference type="EMBL" id="BSCI01000009">
    <property type="protein sequence ID" value="GLG87216.1"/>
    <property type="molecule type" value="Genomic_DNA"/>
</dbReference>
<dbReference type="SMART" id="SM00793">
    <property type="entry name" value="AgrB"/>
    <property type="match status" value="1"/>
</dbReference>
<feature type="transmembrane region" description="Helical" evidence="8">
    <location>
        <begin position="162"/>
        <end position="182"/>
    </location>
</feature>
<evidence type="ECO:0000313" key="9">
    <source>
        <dbReference type="EMBL" id="GLG87216.1"/>
    </source>
</evidence>
<keyword evidence="1" id="KW-1003">Cell membrane</keyword>
<protein>
    <submittedName>
        <fullName evidence="9">Accessory gene regulator</fullName>
    </submittedName>
</protein>
<evidence type="ECO:0000256" key="3">
    <source>
        <dbReference type="ARBA" id="ARBA00022670"/>
    </source>
</evidence>
<evidence type="ECO:0000256" key="8">
    <source>
        <dbReference type="SAM" id="Phobius"/>
    </source>
</evidence>
<name>A0AA37QKE4_9FIRM</name>
<feature type="transmembrane region" description="Helical" evidence="8">
    <location>
        <begin position="138"/>
        <end position="156"/>
    </location>
</feature>
<feature type="transmembrane region" description="Helical" evidence="8">
    <location>
        <begin position="40"/>
        <end position="64"/>
    </location>
</feature>
<dbReference type="GO" id="GO:0006508">
    <property type="term" value="P:proteolysis"/>
    <property type="evidence" value="ECO:0007669"/>
    <property type="project" value="UniProtKB-KW"/>
</dbReference>
<evidence type="ECO:0000256" key="4">
    <source>
        <dbReference type="ARBA" id="ARBA00022692"/>
    </source>
</evidence>
<reference evidence="9" key="2">
    <citation type="submission" date="2022-11" db="EMBL/GenBank/DDBJ databases">
        <title>Draft genome sequence of Coprococcus comes strain 31264.</title>
        <authorList>
            <person name="Hisatomi A."/>
            <person name="Ohkuma M."/>
            <person name="Sakamoto M."/>
        </authorList>
    </citation>
    <scope>NUCLEOTIDE SEQUENCE</scope>
    <source>
        <strain evidence="9">JCM 31264</strain>
    </source>
</reference>
<dbReference type="GO" id="GO:0016020">
    <property type="term" value="C:membrane"/>
    <property type="evidence" value="ECO:0007669"/>
    <property type="project" value="InterPro"/>
</dbReference>
<keyword evidence="6 8" id="KW-1133">Transmembrane helix</keyword>
<evidence type="ECO:0000256" key="7">
    <source>
        <dbReference type="ARBA" id="ARBA00023136"/>
    </source>
</evidence>
<feature type="transmembrane region" description="Helical" evidence="8">
    <location>
        <begin position="76"/>
        <end position="94"/>
    </location>
</feature>
<dbReference type="Proteomes" id="UP001145109">
    <property type="component" value="Unassembled WGS sequence"/>
</dbReference>
<dbReference type="RefSeq" id="WP_055248443.1">
    <property type="nucleotide sequence ID" value="NZ_BSCI01000009.1"/>
</dbReference>
<feature type="transmembrane region" description="Helical" evidence="8">
    <location>
        <begin position="100"/>
        <end position="118"/>
    </location>
</feature>
<reference evidence="9" key="1">
    <citation type="submission" date="2022-09" db="EMBL/GenBank/DDBJ databases">
        <title>Draft genome sequence of Coprococcus comes strain 31264.</title>
        <authorList>
            <person name="Atsushi H."/>
            <person name="Moriya O."/>
            <person name="Mitsuo S."/>
        </authorList>
    </citation>
    <scope>NUCLEOTIDE SEQUENCE</scope>
    <source>
        <strain evidence="9">JCM 31264</strain>
    </source>
</reference>
<keyword evidence="3" id="KW-0645">Protease</keyword>
<dbReference type="GO" id="GO:0008233">
    <property type="term" value="F:peptidase activity"/>
    <property type="evidence" value="ECO:0007669"/>
    <property type="project" value="UniProtKB-KW"/>
</dbReference>
<keyword evidence="7 8" id="KW-0472">Membrane</keyword>
<evidence type="ECO:0000313" key="10">
    <source>
        <dbReference type="Proteomes" id="UP001145109"/>
    </source>
</evidence>
<comment type="caution">
    <text evidence="9">The sequence shown here is derived from an EMBL/GenBank/DDBJ whole genome shotgun (WGS) entry which is preliminary data.</text>
</comment>
<dbReference type="GO" id="GO:0009372">
    <property type="term" value="P:quorum sensing"/>
    <property type="evidence" value="ECO:0007669"/>
    <property type="project" value="UniProtKB-KW"/>
</dbReference>
<organism evidence="9 10">
    <name type="scientific">Coprococcus comes</name>
    <dbReference type="NCBI Taxonomy" id="410072"/>
    <lineage>
        <taxon>Bacteria</taxon>
        <taxon>Bacillati</taxon>
        <taxon>Bacillota</taxon>
        <taxon>Clostridia</taxon>
        <taxon>Lachnospirales</taxon>
        <taxon>Lachnospiraceae</taxon>
        <taxon>Coprococcus</taxon>
    </lineage>
</organism>
<evidence type="ECO:0000256" key="5">
    <source>
        <dbReference type="ARBA" id="ARBA00022801"/>
    </source>
</evidence>
<evidence type="ECO:0000256" key="1">
    <source>
        <dbReference type="ARBA" id="ARBA00022475"/>
    </source>
</evidence>
<sequence>MEKIADIIVQNIMEIRHVEHEQKEILKFGIQIFMEMGINLIVSIGIMLILHKVPEGIFFYLVFIPVRIYSGGYHSNTYLGCFLLSTITFIFVLVTCQKWHLPRGYSIWCIVVLTSLIWKIRPVINESRPVSTEEYKSFVSKLKVVLIVIVMVAVVLEINHNNIYLNIMISGLLLTAITLIMGKVKYRQYKT</sequence>